<name>A0A0M3JCW4_ANISI</name>
<dbReference type="WBParaSite" id="ASIM_0000544701-mRNA-1">
    <property type="protein sequence ID" value="ASIM_0000544701-mRNA-1"/>
    <property type="gene ID" value="ASIM_0000544701"/>
</dbReference>
<accession>A0A0M3JCW4</accession>
<sequence>LDESVMEGLDLEKRSQKLNELLGRGENRKNIDLWFKFLAVQDQLHLQRTEVGEGNRRRGRNERLTDGLLLDRKLAILERVFEI</sequence>
<organism evidence="1">
    <name type="scientific">Anisakis simplex</name>
    <name type="common">Herring worm</name>
    <dbReference type="NCBI Taxonomy" id="6269"/>
    <lineage>
        <taxon>Eukaryota</taxon>
        <taxon>Metazoa</taxon>
        <taxon>Ecdysozoa</taxon>
        <taxon>Nematoda</taxon>
        <taxon>Chromadorea</taxon>
        <taxon>Rhabditida</taxon>
        <taxon>Spirurina</taxon>
        <taxon>Ascaridomorpha</taxon>
        <taxon>Ascaridoidea</taxon>
        <taxon>Anisakidae</taxon>
        <taxon>Anisakis</taxon>
        <taxon>Anisakis simplex complex</taxon>
    </lineage>
</organism>
<reference evidence="1" key="1">
    <citation type="submission" date="2017-02" db="UniProtKB">
        <authorList>
            <consortium name="WormBaseParasite"/>
        </authorList>
    </citation>
    <scope>IDENTIFICATION</scope>
</reference>
<evidence type="ECO:0000313" key="1">
    <source>
        <dbReference type="WBParaSite" id="ASIM_0000544701-mRNA-1"/>
    </source>
</evidence>
<protein>
    <submittedName>
        <fullName evidence="1">BMERB domain-containing protein</fullName>
    </submittedName>
</protein>
<proteinExistence type="predicted"/>
<dbReference type="AlphaFoldDB" id="A0A0M3JCW4"/>